<evidence type="ECO:0000256" key="1">
    <source>
        <dbReference type="SAM" id="MobiDB-lite"/>
    </source>
</evidence>
<evidence type="ECO:0000256" key="2">
    <source>
        <dbReference type="SAM" id="SignalP"/>
    </source>
</evidence>
<dbReference type="InterPro" id="IPR029058">
    <property type="entry name" value="AB_hydrolase_fold"/>
</dbReference>
<dbReference type="Gene3D" id="3.40.50.1820">
    <property type="entry name" value="alpha/beta hydrolase"/>
    <property type="match status" value="2"/>
</dbReference>
<dbReference type="PANTHER" id="PTHR22946">
    <property type="entry name" value="DIENELACTONE HYDROLASE DOMAIN-CONTAINING PROTEIN-RELATED"/>
    <property type="match status" value="1"/>
</dbReference>
<accession>A0A3R9R4U4</accession>
<evidence type="ECO:0000313" key="5">
    <source>
        <dbReference type="Proteomes" id="UP000269669"/>
    </source>
</evidence>
<comment type="caution">
    <text evidence="4">The sequence shown here is derived from an EMBL/GenBank/DDBJ whole genome shotgun (WGS) entry which is preliminary data.</text>
</comment>
<dbReference type="InterPro" id="IPR050261">
    <property type="entry name" value="FrsA_esterase"/>
</dbReference>
<keyword evidence="5" id="KW-1185">Reference proteome</keyword>
<keyword evidence="2" id="KW-0732">Signal</keyword>
<dbReference type="InterPro" id="IPR008391">
    <property type="entry name" value="AXE1_dom"/>
</dbReference>
<feature type="region of interest" description="Disordered" evidence="1">
    <location>
        <begin position="189"/>
        <end position="215"/>
    </location>
</feature>
<feature type="region of interest" description="Disordered" evidence="1">
    <location>
        <begin position="354"/>
        <end position="380"/>
    </location>
</feature>
<proteinExistence type="predicted"/>
<dbReference type="EMBL" id="RSDW01000001">
    <property type="protein sequence ID" value="RSL17963.1"/>
    <property type="molecule type" value="Genomic_DNA"/>
</dbReference>
<reference evidence="4 5" key="1">
    <citation type="submission" date="2018-12" db="EMBL/GenBank/DDBJ databases">
        <title>Sequencing of bacterial isolates from soil warming experiment in Harvard Forest, Massachusetts, USA.</title>
        <authorList>
            <person name="Deangelis K."/>
        </authorList>
    </citation>
    <scope>NUCLEOTIDE SEQUENCE [LARGE SCALE GENOMIC DNA]</scope>
    <source>
        <strain evidence="4 5">EB153</strain>
    </source>
</reference>
<feature type="chain" id="PRO_5018692819" evidence="2">
    <location>
        <begin position="21"/>
        <end position="737"/>
    </location>
</feature>
<evidence type="ECO:0000313" key="4">
    <source>
        <dbReference type="EMBL" id="RSL17963.1"/>
    </source>
</evidence>
<name>A0A3R9R4U4_9BACT</name>
<feature type="domain" description="Acetyl xylan esterase" evidence="3">
    <location>
        <begin position="111"/>
        <end position="277"/>
    </location>
</feature>
<dbReference type="SUPFAM" id="SSF53474">
    <property type="entry name" value="alpha/beta-Hydrolases"/>
    <property type="match status" value="2"/>
</dbReference>
<dbReference type="PANTHER" id="PTHR22946:SF8">
    <property type="entry name" value="ACETYL XYLAN ESTERASE DOMAIN-CONTAINING PROTEIN"/>
    <property type="match status" value="1"/>
</dbReference>
<dbReference type="AlphaFoldDB" id="A0A3R9R4U4"/>
<dbReference type="Pfam" id="PF05448">
    <property type="entry name" value="AXE1"/>
    <property type="match status" value="1"/>
</dbReference>
<feature type="compositionally biased region" description="Polar residues" evidence="1">
    <location>
        <begin position="371"/>
        <end position="380"/>
    </location>
</feature>
<protein>
    <submittedName>
        <fullName evidence="4">Acetyl xylan esterase AXE1</fullName>
    </submittedName>
</protein>
<dbReference type="Proteomes" id="UP000269669">
    <property type="component" value="Unassembled WGS sequence"/>
</dbReference>
<gene>
    <name evidence="4" type="ORF">EDE15_3515</name>
</gene>
<feature type="signal peptide" evidence="2">
    <location>
        <begin position="1"/>
        <end position="20"/>
    </location>
</feature>
<sequence>MQMPNLPLFAALLAASFCLAAAQTPAAAPVSPIAKAKPDDPANVGRVQLNHYLDNIADQQLAARTSTVAAIKTRAEAKARQREVRAKILTLIGGLPEKTPLNARTLGTTQADGFRIEKILFDSQPNFPVTALLYLPDAKPGAPQQKLPAIVVAPGHGATGKASDYGFASTFARNGFAVLSYDPIGQGERLQYPDPANPGQSLATRPTGEHGEAGLQPTLLGDAVARYFAWDGIRAVDYLLSRPEIDPNRIGAFGCSGGGAMTALLGALDTRIKVIGTACYITSFDTLLPAIGPQDAEQSTPNFIASGLDFPDWVELVAPRPYAVISTASDMFPYAGARATVVEARRFYSLFDPASDGTPTGAPSPGVPTGPTLNPDTSNTIPPSAALQWITGIGGHGNLRPLQSQIVAFFLTHLAHSDAAPLLPPPPAPSSSPFALPTGISKEAFQVTPTGQVATSYPNAETVHTLNLKRYNALSKPKPLTIPQLQQAVREVTHATVMPGDAPPVNTEAPALASPPEGSVHVRHRFTLATASGIDIQAEFYRPSDGKHPALLILRDSLDPALESSRGDDIRKLRALADAGTAVLVIAPRPSPPGTEETKSPLLGPFYLTELHSELVGKTLVGLRIDDVISAVNFMSHGTTPDPNQISAQASGHLGLVLLHAAVLDPRLKHITIDHTLESYDSLLKAPMPKGAPEDILPGVVRRYDLPDLVRALGPRLTLNDLLPGTADLGATSNPSP</sequence>
<evidence type="ECO:0000259" key="3">
    <source>
        <dbReference type="Pfam" id="PF05448"/>
    </source>
</evidence>
<organism evidence="4 5">
    <name type="scientific">Edaphobacter aggregans</name>
    <dbReference type="NCBI Taxonomy" id="570835"/>
    <lineage>
        <taxon>Bacteria</taxon>
        <taxon>Pseudomonadati</taxon>
        <taxon>Acidobacteriota</taxon>
        <taxon>Terriglobia</taxon>
        <taxon>Terriglobales</taxon>
        <taxon>Acidobacteriaceae</taxon>
        <taxon>Edaphobacter</taxon>
    </lineage>
</organism>